<dbReference type="AlphaFoldDB" id="A0A9P8DZ60"/>
<gene>
    <name evidence="2" type="ORF">KCU76_g18148</name>
</gene>
<name>A0A9P8DZ60_AURME</name>
<evidence type="ECO:0000313" key="2">
    <source>
        <dbReference type="EMBL" id="KAG9665980.1"/>
    </source>
</evidence>
<organism evidence="2 3">
    <name type="scientific">Aureobasidium melanogenum</name>
    <name type="common">Aureobasidium pullulans var. melanogenum</name>
    <dbReference type="NCBI Taxonomy" id="46634"/>
    <lineage>
        <taxon>Eukaryota</taxon>
        <taxon>Fungi</taxon>
        <taxon>Dikarya</taxon>
        <taxon>Ascomycota</taxon>
        <taxon>Pezizomycotina</taxon>
        <taxon>Dothideomycetes</taxon>
        <taxon>Dothideomycetidae</taxon>
        <taxon>Dothideales</taxon>
        <taxon>Saccotheciaceae</taxon>
        <taxon>Aureobasidium</taxon>
    </lineage>
</organism>
<reference evidence="2" key="1">
    <citation type="journal article" date="2021" name="J Fungi (Basel)">
        <title>Virulence traits and population genomics of the black yeast Aureobasidium melanogenum.</title>
        <authorList>
            <person name="Cernosa A."/>
            <person name="Sun X."/>
            <person name="Gostincar C."/>
            <person name="Fang C."/>
            <person name="Gunde-Cimerman N."/>
            <person name="Song Z."/>
        </authorList>
    </citation>
    <scope>NUCLEOTIDE SEQUENCE</scope>
    <source>
        <strain evidence="2">EXF-9911</strain>
    </source>
</reference>
<evidence type="ECO:0000313" key="3">
    <source>
        <dbReference type="Proteomes" id="UP000779574"/>
    </source>
</evidence>
<reference evidence="2" key="2">
    <citation type="submission" date="2021-08" db="EMBL/GenBank/DDBJ databases">
        <authorList>
            <person name="Gostincar C."/>
            <person name="Sun X."/>
            <person name="Song Z."/>
            <person name="Gunde-Cimerman N."/>
        </authorList>
    </citation>
    <scope>NUCLEOTIDE SEQUENCE</scope>
    <source>
        <strain evidence="2">EXF-9911</strain>
    </source>
</reference>
<feature type="non-terminal residue" evidence="2">
    <location>
        <position position="85"/>
    </location>
</feature>
<feature type="region of interest" description="Disordered" evidence="1">
    <location>
        <begin position="1"/>
        <end position="33"/>
    </location>
</feature>
<feature type="region of interest" description="Disordered" evidence="1">
    <location>
        <begin position="63"/>
        <end position="85"/>
    </location>
</feature>
<feature type="compositionally biased region" description="Low complexity" evidence="1">
    <location>
        <begin position="1"/>
        <end position="16"/>
    </location>
</feature>
<comment type="caution">
    <text evidence="2">The sequence shown here is derived from an EMBL/GenBank/DDBJ whole genome shotgun (WGS) entry which is preliminary data.</text>
</comment>
<feature type="compositionally biased region" description="Polar residues" evidence="1">
    <location>
        <begin position="18"/>
        <end position="33"/>
    </location>
</feature>
<dbReference type="Proteomes" id="UP000779574">
    <property type="component" value="Unassembled WGS sequence"/>
</dbReference>
<dbReference type="EMBL" id="JAHFXF010001548">
    <property type="protein sequence ID" value="KAG9665980.1"/>
    <property type="molecule type" value="Genomic_DNA"/>
</dbReference>
<evidence type="ECO:0000256" key="1">
    <source>
        <dbReference type="SAM" id="MobiDB-lite"/>
    </source>
</evidence>
<sequence>MPHQQQQQSQQLQVRQIMDQQQTRFSPNGNSNHALQDYMMQLMLLDQQNKKRHLMYRQWEEDDRARIRQAQHDKTNRGGRKDSKL</sequence>
<proteinExistence type="predicted"/>
<protein>
    <submittedName>
        <fullName evidence="2">Uncharacterized protein</fullName>
    </submittedName>
</protein>
<accession>A0A9P8DZ60</accession>